<reference evidence="4 5" key="1">
    <citation type="submission" date="2020-07" db="EMBL/GenBank/DDBJ databases">
        <title>Draft genome and description of Aeromicrobium phoceense strain Marseille-Q0843 isolated from healthy skin swab.</title>
        <authorList>
            <person name="Boxberger M."/>
            <person name="La Scola B."/>
        </authorList>
    </citation>
    <scope>NUCLEOTIDE SEQUENCE [LARGE SCALE GENOMIC DNA]</scope>
    <source>
        <strain evidence="4 5">Marseille-Q0843</strain>
    </source>
</reference>
<dbReference type="PANTHER" id="PTHR46268">
    <property type="entry name" value="STRESS RESPONSE PROTEIN NHAX"/>
    <property type="match status" value="1"/>
</dbReference>
<evidence type="ECO:0000256" key="1">
    <source>
        <dbReference type="ARBA" id="ARBA00008791"/>
    </source>
</evidence>
<dbReference type="AlphaFoldDB" id="A0A838XGA5"/>
<proteinExistence type="inferred from homology"/>
<accession>A0A838XGA5</accession>
<dbReference type="PIRSF" id="PIRSF006276">
    <property type="entry name" value="UspA"/>
    <property type="match status" value="1"/>
</dbReference>
<comment type="similarity">
    <text evidence="1 2">Belongs to the universal stress protein A family.</text>
</comment>
<protein>
    <recommendedName>
        <fullName evidence="2">Universal stress protein</fullName>
    </recommendedName>
</protein>
<dbReference type="InterPro" id="IPR006015">
    <property type="entry name" value="Universal_stress_UspA"/>
</dbReference>
<keyword evidence="5" id="KW-1185">Reference proteome</keyword>
<dbReference type="CDD" id="cd00293">
    <property type="entry name" value="USP-like"/>
    <property type="match status" value="1"/>
</dbReference>
<dbReference type="PANTHER" id="PTHR46268:SF6">
    <property type="entry name" value="UNIVERSAL STRESS PROTEIN UP12"/>
    <property type="match status" value="1"/>
</dbReference>
<evidence type="ECO:0000313" key="4">
    <source>
        <dbReference type="EMBL" id="MBA4607696.1"/>
    </source>
</evidence>
<keyword evidence="2" id="KW-0963">Cytoplasm</keyword>
<feature type="domain" description="UspA" evidence="3">
    <location>
        <begin position="1"/>
        <end position="137"/>
    </location>
</feature>
<gene>
    <name evidence="4" type="ORF">H1W00_04330</name>
</gene>
<dbReference type="InterPro" id="IPR006016">
    <property type="entry name" value="UspA"/>
</dbReference>
<sequence>MYKTILVGVDGSDTASRAAEVAAGLASATGAALHIVTAVDEKAAAATDLPPGMHPLSPGERAEAIARQVAEGLSYQGTVEASPAPGKPADALVHVAKEIGADLIVVGNRRVQGISRLLGSVATDVAHHAPCDVYIVKTV</sequence>
<organism evidence="4 5">
    <name type="scientific">Aeromicrobium phoceense</name>
    <dbReference type="NCBI Taxonomy" id="2754045"/>
    <lineage>
        <taxon>Bacteria</taxon>
        <taxon>Bacillati</taxon>
        <taxon>Actinomycetota</taxon>
        <taxon>Actinomycetes</taxon>
        <taxon>Propionibacteriales</taxon>
        <taxon>Nocardioidaceae</taxon>
        <taxon>Aeromicrobium</taxon>
    </lineage>
</organism>
<dbReference type="EMBL" id="JACEOG010000001">
    <property type="protein sequence ID" value="MBA4607696.1"/>
    <property type="molecule type" value="Genomic_DNA"/>
</dbReference>
<dbReference type="Pfam" id="PF00582">
    <property type="entry name" value="Usp"/>
    <property type="match status" value="1"/>
</dbReference>
<dbReference type="PRINTS" id="PR01438">
    <property type="entry name" value="UNVRSLSTRESS"/>
</dbReference>
<dbReference type="GO" id="GO:0005737">
    <property type="term" value="C:cytoplasm"/>
    <property type="evidence" value="ECO:0007669"/>
    <property type="project" value="UniProtKB-SubCell"/>
</dbReference>
<evidence type="ECO:0000259" key="3">
    <source>
        <dbReference type="Pfam" id="PF00582"/>
    </source>
</evidence>
<dbReference type="Gene3D" id="3.40.50.620">
    <property type="entry name" value="HUPs"/>
    <property type="match status" value="1"/>
</dbReference>
<evidence type="ECO:0000313" key="5">
    <source>
        <dbReference type="Proteomes" id="UP000550354"/>
    </source>
</evidence>
<dbReference type="Proteomes" id="UP000550354">
    <property type="component" value="Unassembled WGS sequence"/>
</dbReference>
<comment type="subcellular location">
    <subcellularLocation>
        <location evidence="2">Cytoplasm</location>
    </subcellularLocation>
</comment>
<dbReference type="RefSeq" id="WP_181753932.1">
    <property type="nucleotide sequence ID" value="NZ_JACEOG010000001.1"/>
</dbReference>
<comment type="caution">
    <text evidence="4">The sequence shown here is derived from an EMBL/GenBank/DDBJ whole genome shotgun (WGS) entry which is preliminary data.</text>
</comment>
<dbReference type="SUPFAM" id="SSF52402">
    <property type="entry name" value="Adenine nucleotide alpha hydrolases-like"/>
    <property type="match status" value="1"/>
</dbReference>
<name>A0A838XGA5_9ACTN</name>
<evidence type="ECO:0000256" key="2">
    <source>
        <dbReference type="PIRNR" id="PIRNR006276"/>
    </source>
</evidence>
<dbReference type="InterPro" id="IPR014729">
    <property type="entry name" value="Rossmann-like_a/b/a_fold"/>
</dbReference>